<reference evidence="2" key="1">
    <citation type="submission" date="2021-03" db="EMBL/GenBank/DDBJ databases">
        <title>Draft genome sequence of rust myrtle Austropuccinia psidii MF-1, a brazilian biotype.</title>
        <authorList>
            <person name="Quecine M.C."/>
            <person name="Pachon D.M.R."/>
            <person name="Bonatelli M.L."/>
            <person name="Correr F.H."/>
            <person name="Franceschini L.M."/>
            <person name="Leite T.F."/>
            <person name="Margarido G.R.A."/>
            <person name="Almeida C.A."/>
            <person name="Ferrarezi J.A."/>
            <person name="Labate C.A."/>
        </authorList>
    </citation>
    <scope>NUCLEOTIDE SEQUENCE</scope>
    <source>
        <strain evidence="2">MF-1</strain>
    </source>
</reference>
<feature type="region of interest" description="Disordered" evidence="1">
    <location>
        <begin position="1"/>
        <end position="25"/>
    </location>
</feature>
<feature type="compositionally biased region" description="Basic and acidic residues" evidence="1">
    <location>
        <begin position="90"/>
        <end position="99"/>
    </location>
</feature>
<organism evidence="2 3">
    <name type="scientific">Austropuccinia psidii MF-1</name>
    <dbReference type="NCBI Taxonomy" id="1389203"/>
    <lineage>
        <taxon>Eukaryota</taxon>
        <taxon>Fungi</taxon>
        <taxon>Dikarya</taxon>
        <taxon>Basidiomycota</taxon>
        <taxon>Pucciniomycotina</taxon>
        <taxon>Pucciniomycetes</taxon>
        <taxon>Pucciniales</taxon>
        <taxon>Sphaerophragmiaceae</taxon>
        <taxon>Austropuccinia</taxon>
    </lineage>
</organism>
<sequence>MQTVLQSLKGQRLGNAATNPPRSDELLEHLQTIPEIGRNSEILKWMESTIIQTSSQGNKGIAPQKERGKQGRLPSSFYQQATSQPTSPRRAKEKEKEPEETIFAPLQDSMESIFNIPEPLWN</sequence>
<name>A0A9Q3BJC2_9BASI</name>
<evidence type="ECO:0000313" key="2">
    <source>
        <dbReference type="EMBL" id="MBW0465915.1"/>
    </source>
</evidence>
<keyword evidence="3" id="KW-1185">Reference proteome</keyword>
<accession>A0A9Q3BJC2</accession>
<feature type="compositionally biased region" description="Polar residues" evidence="1">
    <location>
        <begin position="76"/>
        <end position="87"/>
    </location>
</feature>
<gene>
    <name evidence="2" type="ORF">O181_005630</name>
</gene>
<evidence type="ECO:0000256" key="1">
    <source>
        <dbReference type="SAM" id="MobiDB-lite"/>
    </source>
</evidence>
<proteinExistence type="predicted"/>
<evidence type="ECO:0000313" key="3">
    <source>
        <dbReference type="Proteomes" id="UP000765509"/>
    </source>
</evidence>
<feature type="region of interest" description="Disordered" evidence="1">
    <location>
        <begin position="53"/>
        <end position="100"/>
    </location>
</feature>
<comment type="caution">
    <text evidence="2">The sequence shown here is derived from an EMBL/GenBank/DDBJ whole genome shotgun (WGS) entry which is preliminary data.</text>
</comment>
<dbReference type="Proteomes" id="UP000765509">
    <property type="component" value="Unassembled WGS sequence"/>
</dbReference>
<protein>
    <submittedName>
        <fullName evidence="2">Uncharacterized protein</fullName>
    </submittedName>
</protein>
<dbReference type="AlphaFoldDB" id="A0A9Q3BJC2"/>
<dbReference type="EMBL" id="AVOT02001161">
    <property type="protein sequence ID" value="MBW0465915.1"/>
    <property type="molecule type" value="Genomic_DNA"/>
</dbReference>